<proteinExistence type="predicted"/>
<reference evidence="2" key="1">
    <citation type="submission" date="2021-01" db="EMBL/GenBank/DDBJ databases">
        <authorList>
            <consortium name="Genoscope - CEA"/>
            <person name="William W."/>
        </authorList>
    </citation>
    <scope>NUCLEOTIDE SEQUENCE</scope>
</reference>
<accession>A0A8S1TYM5</accession>
<dbReference type="EMBL" id="CAJJDP010000031">
    <property type="protein sequence ID" value="CAD8155836.1"/>
    <property type="molecule type" value="Genomic_DNA"/>
</dbReference>
<gene>
    <name evidence="2" type="ORF">POCTA_138.1.T0310154</name>
</gene>
<feature type="region of interest" description="Disordered" evidence="1">
    <location>
        <begin position="166"/>
        <end position="227"/>
    </location>
</feature>
<evidence type="ECO:0000313" key="3">
    <source>
        <dbReference type="Proteomes" id="UP000683925"/>
    </source>
</evidence>
<protein>
    <submittedName>
        <fullName evidence="2">Uncharacterized protein</fullName>
    </submittedName>
</protein>
<organism evidence="2 3">
    <name type="scientific">Paramecium octaurelia</name>
    <dbReference type="NCBI Taxonomy" id="43137"/>
    <lineage>
        <taxon>Eukaryota</taxon>
        <taxon>Sar</taxon>
        <taxon>Alveolata</taxon>
        <taxon>Ciliophora</taxon>
        <taxon>Intramacronucleata</taxon>
        <taxon>Oligohymenophorea</taxon>
        <taxon>Peniculida</taxon>
        <taxon>Parameciidae</taxon>
        <taxon>Paramecium</taxon>
    </lineage>
</organism>
<feature type="compositionally biased region" description="Basic residues" evidence="1">
    <location>
        <begin position="176"/>
        <end position="189"/>
    </location>
</feature>
<feature type="compositionally biased region" description="Basic and acidic residues" evidence="1">
    <location>
        <begin position="190"/>
        <end position="210"/>
    </location>
</feature>
<dbReference type="AlphaFoldDB" id="A0A8S1TYM5"/>
<dbReference type="OMA" id="FMIRKNE"/>
<name>A0A8S1TYM5_PAROT</name>
<evidence type="ECO:0000313" key="2">
    <source>
        <dbReference type="EMBL" id="CAD8155836.1"/>
    </source>
</evidence>
<sequence length="227" mass="26942">MNQTKISKVDILYQRNNQAILEMPKDYRKGHFMIRKNEIKIEKEEVQPPKKKDADQNIPKDYYQQRKKNILIIKDDREKQPYQSQKFLDDLPQAQSLILFKNRDKYSLNFVSQKSEVYKHMTEEFQNKIFKDIDKGLDARKNQENRDKVDIRVKKQIAGYDDDVLSGSDIEDPFSGKKKQAKKNKKEKVQHKLDYQSDDEKPKKKVKKDESSDDELSSDYVQDSSDS</sequence>
<keyword evidence="3" id="KW-1185">Reference proteome</keyword>
<comment type="caution">
    <text evidence="2">The sequence shown here is derived from an EMBL/GenBank/DDBJ whole genome shotgun (WGS) entry which is preliminary data.</text>
</comment>
<dbReference type="Proteomes" id="UP000683925">
    <property type="component" value="Unassembled WGS sequence"/>
</dbReference>
<dbReference type="OrthoDB" id="307112at2759"/>
<evidence type="ECO:0000256" key="1">
    <source>
        <dbReference type="SAM" id="MobiDB-lite"/>
    </source>
</evidence>